<feature type="region of interest" description="Disordered" evidence="1">
    <location>
        <begin position="83"/>
        <end position="109"/>
    </location>
</feature>
<comment type="caution">
    <text evidence="2">The sequence shown here is derived from an EMBL/GenBank/DDBJ whole genome shotgun (WGS) entry which is preliminary data.</text>
</comment>
<proteinExistence type="predicted"/>
<evidence type="ECO:0000256" key="1">
    <source>
        <dbReference type="SAM" id="MobiDB-lite"/>
    </source>
</evidence>
<sequence length="109" mass="12496">MATSGDRAVFKNVAFEPKGTRFFDLLVPNLIRIKVLAVPRKEHLYLGVWFEMTNSKLWWQGSRFFSENTEHVKLIFGTDQLEQRDTSAKNVTSVESRMSSETGLRAQAT</sequence>
<protein>
    <submittedName>
        <fullName evidence="2">Uncharacterized protein</fullName>
    </submittedName>
</protein>
<feature type="compositionally biased region" description="Polar residues" evidence="1">
    <location>
        <begin position="88"/>
        <end position="109"/>
    </location>
</feature>
<evidence type="ECO:0000313" key="3">
    <source>
        <dbReference type="Proteomes" id="UP000299102"/>
    </source>
</evidence>
<keyword evidence="3" id="KW-1185">Reference proteome</keyword>
<evidence type="ECO:0000313" key="2">
    <source>
        <dbReference type="EMBL" id="GBP83713.1"/>
    </source>
</evidence>
<dbReference type="AlphaFoldDB" id="A0A4C1Z9A2"/>
<gene>
    <name evidence="2" type="ORF">EVAR_61648_1</name>
</gene>
<dbReference type="EMBL" id="BGZK01001634">
    <property type="protein sequence ID" value="GBP83713.1"/>
    <property type="molecule type" value="Genomic_DNA"/>
</dbReference>
<organism evidence="2 3">
    <name type="scientific">Eumeta variegata</name>
    <name type="common">Bagworm moth</name>
    <name type="synonym">Eumeta japonica</name>
    <dbReference type="NCBI Taxonomy" id="151549"/>
    <lineage>
        <taxon>Eukaryota</taxon>
        <taxon>Metazoa</taxon>
        <taxon>Ecdysozoa</taxon>
        <taxon>Arthropoda</taxon>
        <taxon>Hexapoda</taxon>
        <taxon>Insecta</taxon>
        <taxon>Pterygota</taxon>
        <taxon>Neoptera</taxon>
        <taxon>Endopterygota</taxon>
        <taxon>Lepidoptera</taxon>
        <taxon>Glossata</taxon>
        <taxon>Ditrysia</taxon>
        <taxon>Tineoidea</taxon>
        <taxon>Psychidae</taxon>
        <taxon>Oiketicinae</taxon>
        <taxon>Eumeta</taxon>
    </lineage>
</organism>
<dbReference type="Proteomes" id="UP000299102">
    <property type="component" value="Unassembled WGS sequence"/>
</dbReference>
<name>A0A4C1Z9A2_EUMVA</name>
<accession>A0A4C1Z9A2</accession>
<reference evidence="2 3" key="1">
    <citation type="journal article" date="2019" name="Commun. Biol.">
        <title>The bagworm genome reveals a unique fibroin gene that provides high tensile strength.</title>
        <authorList>
            <person name="Kono N."/>
            <person name="Nakamura H."/>
            <person name="Ohtoshi R."/>
            <person name="Tomita M."/>
            <person name="Numata K."/>
            <person name="Arakawa K."/>
        </authorList>
    </citation>
    <scope>NUCLEOTIDE SEQUENCE [LARGE SCALE GENOMIC DNA]</scope>
</reference>